<evidence type="ECO:0000256" key="2">
    <source>
        <dbReference type="SAM" id="Phobius"/>
    </source>
</evidence>
<dbReference type="WBParaSite" id="SBAD_0000548801-mRNA-1">
    <property type="protein sequence ID" value="SBAD_0000548801-mRNA-1"/>
    <property type="gene ID" value="SBAD_0000548801"/>
</dbReference>
<reference evidence="3 4" key="2">
    <citation type="submission" date="2018-11" db="EMBL/GenBank/DDBJ databases">
        <authorList>
            <consortium name="Pathogen Informatics"/>
        </authorList>
    </citation>
    <scope>NUCLEOTIDE SEQUENCE [LARGE SCALE GENOMIC DNA]</scope>
</reference>
<dbReference type="EMBL" id="UZAM01008877">
    <property type="protein sequence ID" value="VDP06785.1"/>
    <property type="molecule type" value="Genomic_DNA"/>
</dbReference>
<accession>A0A183INS5</accession>
<feature type="compositionally biased region" description="Basic residues" evidence="1">
    <location>
        <begin position="127"/>
        <end position="139"/>
    </location>
</feature>
<evidence type="ECO:0000313" key="4">
    <source>
        <dbReference type="Proteomes" id="UP000270296"/>
    </source>
</evidence>
<keyword evidence="2" id="KW-1133">Transmembrane helix</keyword>
<feature type="region of interest" description="Disordered" evidence="1">
    <location>
        <begin position="126"/>
        <end position="145"/>
    </location>
</feature>
<keyword evidence="4" id="KW-1185">Reference proteome</keyword>
<sequence>MLTVSASRPVADSFSVIDQATAFSARIRVIRSHVSDFRDAAHWRWTTTMATTIFERGIWATALIVDGNGCAGVCMTQRADTNSLRPLPVVLYVSLSGGSRGLTATGLQGAIAVVVGACAPIIAGQKMRQKTTRRNKTRQTRQDTMTVRRDPTGRILYVAWHGRKPALTPMTGPARLISC</sequence>
<evidence type="ECO:0000256" key="1">
    <source>
        <dbReference type="SAM" id="MobiDB-lite"/>
    </source>
</evidence>
<name>A0A183INS5_9BILA</name>
<reference evidence="5" key="1">
    <citation type="submission" date="2016-06" db="UniProtKB">
        <authorList>
            <consortium name="WormBaseParasite"/>
        </authorList>
    </citation>
    <scope>IDENTIFICATION</scope>
</reference>
<keyword evidence="2" id="KW-0472">Membrane</keyword>
<feature type="transmembrane region" description="Helical" evidence="2">
    <location>
        <begin position="102"/>
        <end position="124"/>
    </location>
</feature>
<proteinExistence type="predicted"/>
<evidence type="ECO:0000313" key="5">
    <source>
        <dbReference type="WBParaSite" id="SBAD_0000548801-mRNA-1"/>
    </source>
</evidence>
<organism evidence="5">
    <name type="scientific">Soboliphyme baturini</name>
    <dbReference type="NCBI Taxonomy" id="241478"/>
    <lineage>
        <taxon>Eukaryota</taxon>
        <taxon>Metazoa</taxon>
        <taxon>Ecdysozoa</taxon>
        <taxon>Nematoda</taxon>
        <taxon>Enoplea</taxon>
        <taxon>Dorylaimia</taxon>
        <taxon>Dioctophymatida</taxon>
        <taxon>Dioctophymatoidea</taxon>
        <taxon>Soboliphymatidae</taxon>
        <taxon>Soboliphyme</taxon>
    </lineage>
</organism>
<dbReference type="Proteomes" id="UP000270296">
    <property type="component" value="Unassembled WGS sequence"/>
</dbReference>
<protein>
    <submittedName>
        <fullName evidence="5">N-acetyltransferase GCN5</fullName>
    </submittedName>
</protein>
<evidence type="ECO:0000313" key="3">
    <source>
        <dbReference type="EMBL" id="VDP06785.1"/>
    </source>
</evidence>
<dbReference type="AlphaFoldDB" id="A0A183INS5"/>
<gene>
    <name evidence="3" type="ORF">SBAD_LOCUS5272</name>
</gene>
<keyword evidence="2" id="KW-0812">Transmembrane</keyword>